<comment type="caution">
    <text evidence="1">The sequence shown here is derived from an EMBL/GenBank/DDBJ whole genome shotgun (WGS) entry which is preliminary data.</text>
</comment>
<organism evidence="1 2">
    <name type="scientific">Caerostris extrusa</name>
    <name type="common">Bark spider</name>
    <name type="synonym">Caerostris bankana</name>
    <dbReference type="NCBI Taxonomy" id="172846"/>
    <lineage>
        <taxon>Eukaryota</taxon>
        <taxon>Metazoa</taxon>
        <taxon>Ecdysozoa</taxon>
        <taxon>Arthropoda</taxon>
        <taxon>Chelicerata</taxon>
        <taxon>Arachnida</taxon>
        <taxon>Araneae</taxon>
        <taxon>Araneomorphae</taxon>
        <taxon>Entelegynae</taxon>
        <taxon>Araneoidea</taxon>
        <taxon>Araneidae</taxon>
        <taxon>Caerostris</taxon>
    </lineage>
</organism>
<gene>
    <name evidence="1" type="primary">AVEN_275638_1</name>
    <name evidence="1" type="ORF">CEXT_476491</name>
</gene>
<dbReference type="AlphaFoldDB" id="A0AAV4VZQ5"/>
<evidence type="ECO:0000313" key="1">
    <source>
        <dbReference type="EMBL" id="GIY74730.1"/>
    </source>
</evidence>
<dbReference type="Proteomes" id="UP001054945">
    <property type="component" value="Unassembled WGS sequence"/>
</dbReference>
<name>A0AAV4VZQ5_CAEEX</name>
<reference evidence="1 2" key="1">
    <citation type="submission" date="2021-06" db="EMBL/GenBank/DDBJ databases">
        <title>Caerostris extrusa draft genome.</title>
        <authorList>
            <person name="Kono N."/>
            <person name="Arakawa K."/>
        </authorList>
    </citation>
    <scope>NUCLEOTIDE SEQUENCE [LARGE SCALE GENOMIC DNA]</scope>
</reference>
<proteinExistence type="predicted"/>
<protein>
    <submittedName>
        <fullName evidence="1">Uncharacterized protein</fullName>
    </submittedName>
</protein>
<accession>A0AAV4VZQ5</accession>
<sequence length="164" mass="18883">MENFEGPPPEEWELTQRTFGGHYVLNWSNPFVQEEYHNAIDHWLEAGVDGFYMKHLENMHVIDTHDISSTLQQWRHTLDASSPTRKRVLIASSNFAEWLVHKLGLDGSKLECIDLLDHPLLVGSGEEMGHQVDGLRKAWPEGWPYPHVAPGQFGYISYCLEDRT</sequence>
<keyword evidence="2" id="KW-1185">Reference proteome</keyword>
<dbReference type="Gene3D" id="3.20.20.80">
    <property type="entry name" value="Glycosidases"/>
    <property type="match status" value="1"/>
</dbReference>
<dbReference type="SUPFAM" id="SSF51445">
    <property type="entry name" value="(Trans)glycosidases"/>
    <property type="match status" value="1"/>
</dbReference>
<dbReference type="InterPro" id="IPR017853">
    <property type="entry name" value="GH"/>
</dbReference>
<dbReference type="EMBL" id="BPLR01015249">
    <property type="protein sequence ID" value="GIY74730.1"/>
    <property type="molecule type" value="Genomic_DNA"/>
</dbReference>
<evidence type="ECO:0000313" key="2">
    <source>
        <dbReference type="Proteomes" id="UP001054945"/>
    </source>
</evidence>